<dbReference type="Gene3D" id="1.25.40.390">
    <property type="match status" value="1"/>
</dbReference>
<organism evidence="3 4">
    <name type="scientific">Sphingobacterium paludis</name>
    <dbReference type="NCBI Taxonomy" id="1476465"/>
    <lineage>
        <taxon>Bacteria</taxon>
        <taxon>Pseudomonadati</taxon>
        <taxon>Bacteroidota</taxon>
        <taxon>Sphingobacteriia</taxon>
        <taxon>Sphingobacteriales</taxon>
        <taxon>Sphingobacteriaceae</taxon>
        <taxon>Sphingobacterium</taxon>
    </lineage>
</organism>
<name>A0A4R7CSQ6_9SPHI</name>
<keyword evidence="1" id="KW-0732">Signal</keyword>
<dbReference type="InterPro" id="IPR011990">
    <property type="entry name" value="TPR-like_helical_dom_sf"/>
</dbReference>
<feature type="domain" description="SusD-like N-terminal" evidence="2">
    <location>
        <begin position="25"/>
        <end position="231"/>
    </location>
</feature>
<feature type="signal peptide" evidence="1">
    <location>
        <begin position="1"/>
        <end position="20"/>
    </location>
</feature>
<dbReference type="EMBL" id="SNZV01000015">
    <property type="protein sequence ID" value="TDS06813.1"/>
    <property type="molecule type" value="Genomic_DNA"/>
</dbReference>
<dbReference type="AlphaFoldDB" id="A0A4R7CSQ6"/>
<accession>A0A4R7CSQ6</accession>
<dbReference type="InterPro" id="IPR033985">
    <property type="entry name" value="SusD-like_N"/>
</dbReference>
<dbReference type="PROSITE" id="PS51257">
    <property type="entry name" value="PROKAR_LIPOPROTEIN"/>
    <property type="match status" value="1"/>
</dbReference>
<feature type="chain" id="PRO_5020274080" evidence="1">
    <location>
        <begin position="21"/>
        <end position="462"/>
    </location>
</feature>
<keyword evidence="4" id="KW-1185">Reference proteome</keyword>
<proteinExistence type="predicted"/>
<protein>
    <submittedName>
        <fullName evidence="3">SusD-like starch-binding protein associating with outer membrane</fullName>
    </submittedName>
</protein>
<evidence type="ECO:0000313" key="4">
    <source>
        <dbReference type="Proteomes" id="UP000294752"/>
    </source>
</evidence>
<dbReference type="Pfam" id="PF14322">
    <property type="entry name" value="SusD-like_3"/>
    <property type="match status" value="1"/>
</dbReference>
<evidence type="ECO:0000259" key="2">
    <source>
        <dbReference type="Pfam" id="PF14322"/>
    </source>
</evidence>
<gene>
    <name evidence="3" type="ORF">B0I21_11558</name>
</gene>
<dbReference type="SUPFAM" id="SSF48452">
    <property type="entry name" value="TPR-like"/>
    <property type="match status" value="1"/>
</dbReference>
<reference evidence="3 4" key="1">
    <citation type="submission" date="2019-03" db="EMBL/GenBank/DDBJ databases">
        <title>Genomic Encyclopedia of Type Strains, Phase III (KMG-III): the genomes of soil and plant-associated and newly described type strains.</title>
        <authorList>
            <person name="Whitman W."/>
        </authorList>
    </citation>
    <scope>NUCLEOTIDE SEQUENCE [LARGE SCALE GENOMIC DNA]</scope>
    <source>
        <strain evidence="3 4">CGMCC 1.12801</strain>
    </source>
</reference>
<dbReference type="Proteomes" id="UP000294752">
    <property type="component" value="Unassembled WGS sequence"/>
</dbReference>
<dbReference type="RefSeq" id="WP_133642176.1">
    <property type="nucleotide sequence ID" value="NZ_SNZV01000015.1"/>
</dbReference>
<evidence type="ECO:0000313" key="3">
    <source>
        <dbReference type="EMBL" id="TDS06813.1"/>
    </source>
</evidence>
<evidence type="ECO:0000256" key="1">
    <source>
        <dbReference type="SAM" id="SignalP"/>
    </source>
</evidence>
<sequence>MKTKLTNHVTIILVFSLLQACNDADFLEEKRDSNQVIPQTLEDYRALMYNSQRINQESALLLAQVGTDEYSISDVRWNNMSQVYEKNGSIWASDIFEGTESLDWNFGYRKVLYCNVVLEGISRLESQGAESSQAAGELKGTALFHRALAFYELAQLFCDTYTEASAESTAGIPLRLESDINMVSSRASVRQTYEQITADLSLAESYLPVSQAIKEHPTKRAALALLARVYLQMGKFEQALAAAERVLQQGDDPLDFSNLEISPNFMFDYRGANNPDVIFYNAHGQLSIESPSNTSVNPERYAEYEDGDLRKQAFFLLREDGSIEYRGSYTGGVRSFTGLTIGETLLIAAEASSRTGQFSRTRSYLSVLLEARYIPQAMPQLDTLSEEDLLLCITQQRKKELFKRGIYWSDLKRLNRDGTWRITLRRVIGSLEYTIPPNDPRYVYPIPEQVIRISGIAQNNRE</sequence>
<dbReference type="OrthoDB" id="653598at2"/>
<comment type="caution">
    <text evidence="3">The sequence shown here is derived from an EMBL/GenBank/DDBJ whole genome shotgun (WGS) entry which is preliminary data.</text>
</comment>